<reference evidence="2 3" key="1">
    <citation type="submission" date="2016-10" db="EMBL/GenBank/DDBJ databases">
        <authorList>
            <person name="de Groot N.N."/>
        </authorList>
    </citation>
    <scope>NUCLEOTIDE SEQUENCE [LARGE SCALE GENOMIC DNA]</scope>
    <source>
        <strain evidence="2 3">IBRC-M 10780</strain>
    </source>
</reference>
<dbReference type="InterPro" id="IPR042565">
    <property type="entry name" value="T7SS_EssB_C"/>
</dbReference>
<protein>
    <submittedName>
        <fullName evidence="2">WXG100 protein secretion system (Wss), protein YukC</fullName>
    </submittedName>
</protein>
<organism evidence="2 3">
    <name type="scientific">Oceanobacillus limi</name>
    <dbReference type="NCBI Taxonomy" id="930131"/>
    <lineage>
        <taxon>Bacteria</taxon>
        <taxon>Bacillati</taxon>
        <taxon>Bacillota</taxon>
        <taxon>Bacilli</taxon>
        <taxon>Bacillales</taxon>
        <taxon>Bacillaceae</taxon>
        <taxon>Oceanobacillus</taxon>
    </lineage>
</organism>
<dbReference type="OrthoDB" id="4975281at2"/>
<dbReference type="AlphaFoldDB" id="A0A1I0FVT8"/>
<accession>A0A1I0FVT8</accession>
<dbReference type="RefSeq" id="WP_090871604.1">
    <property type="nucleotide sequence ID" value="NZ_FOHE01000017.1"/>
</dbReference>
<evidence type="ECO:0000313" key="3">
    <source>
        <dbReference type="Proteomes" id="UP000198618"/>
    </source>
</evidence>
<dbReference type="STRING" id="930131.SAMN05216389_11775"/>
<evidence type="ECO:0000313" key="2">
    <source>
        <dbReference type="EMBL" id="SET62398.1"/>
    </source>
</evidence>
<dbReference type="Proteomes" id="UP000198618">
    <property type="component" value="Unassembled WGS sequence"/>
</dbReference>
<proteinExistence type="predicted"/>
<dbReference type="EMBL" id="FOHE01000017">
    <property type="protein sequence ID" value="SET62398.1"/>
    <property type="molecule type" value="Genomic_DNA"/>
</dbReference>
<sequence length="105" mass="12251">MLLESSVPQVAIEKSWLNQQYEEVVDFYLEIPENNRAKLLAARSYLELDEPDEAMQLGEEINDVSIQIAGLEKQIELLESNEELDEDEREERIEELEQDLDELAK</sequence>
<keyword evidence="3" id="KW-1185">Reference proteome</keyword>
<gene>
    <name evidence="2" type="ORF">SAMN05216389_11775</name>
</gene>
<name>A0A1I0FVT8_9BACI</name>
<feature type="region of interest" description="Disordered" evidence="1">
    <location>
        <begin position="80"/>
        <end position="105"/>
    </location>
</feature>
<evidence type="ECO:0000256" key="1">
    <source>
        <dbReference type="SAM" id="MobiDB-lite"/>
    </source>
</evidence>
<dbReference type="Gene3D" id="1.25.40.680">
    <property type="entry name" value="Type VII secretion system EssB, C-terminal-like domain"/>
    <property type="match status" value="1"/>
</dbReference>